<dbReference type="EMBL" id="AMGW01000001">
    <property type="protein sequence ID" value="EXJ64272.1"/>
    <property type="molecule type" value="Genomic_DNA"/>
</dbReference>
<sequence length="183" mass="21223">MADTVGFRIPEVILAGVTLDNELTISNGSFLASLFLRLPPELWFMILSLTDYRSFVLLALTCKRMALVVLNSQAFQYAAVTEEAEHAKLGHYEYLVKKAYLDLRIVRSKLHCSHHLCPFYMKPIWAWSKNVRATAEKMMREQKEKLAQDKKSNDEKREVARIRIPTETDNQILLQIIIQVQRK</sequence>
<dbReference type="VEuPathDB" id="FungiDB:A1O7_00608"/>
<dbReference type="RefSeq" id="XP_007752839.1">
    <property type="nucleotide sequence ID" value="XM_007754649.1"/>
</dbReference>
<accession>W9W849</accession>
<proteinExistence type="predicted"/>
<comment type="caution">
    <text evidence="2">The sequence shown here is derived from an EMBL/GenBank/DDBJ whole genome shotgun (WGS) entry which is preliminary data.</text>
</comment>
<dbReference type="AlphaFoldDB" id="W9W849"/>
<dbReference type="OrthoDB" id="10435554at2759"/>
<feature type="domain" description="F-box" evidence="1">
    <location>
        <begin position="32"/>
        <end position="78"/>
    </location>
</feature>
<reference evidence="2 3" key="1">
    <citation type="submission" date="2013-03" db="EMBL/GenBank/DDBJ databases">
        <title>The Genome Sequence of Cladophialophora yegresii CBS 114405.</title>
        <authorList>
            <consortium name="The Broad Institute Genomics Platform"/>
            <person name="Cuomo C."/>
            <person name="de Hoog S."/>
            <person name="Gorbushina A."/>
            <person name="Walker B."/>
            <person name="Young S.K."/>
            <person name="Zeng Q."/>
            <person name="Gargeya S."/>
            <person name="Fitzgerald M."/>
            <person name="Haas B."/>
            <person name="Abouelleil A."/>
            <person name="Allen A.W."/>
            <person name="Alvarado L."/>
            <person name="Arachchi H.M."/>
            <person name="Berlin A.M."/>
            <person name="Chapman S.B."/>
            <person name="Gainer-Dewar J."/>
            <person name="Goldberg J."/>
            <person name="Griggs A."/>
            <person name="Gujja S."/>
            <person name="Hansen M."/>
            <person name="Howarth C."/>
            <person name="Imamovic A."/>
            <person name="Ireland A."/>
            <person name="Larimer J."/>
            <person name="McCowan C."/>
            <person name="Murphy C."/>
            <person name="Pearson M."/>
            <person name="Poon T.W."/>
            <person name="Priest M."/>
            <person name="Roberts A."/>
            <person name="Saif S."/>
            <person name="Shea T."/>
            <person name="Sisk P."/>
            <person name="Sykes S."/>
            <person name="Wortman J."/>
            <person name="Nusbaum C."/>
            <person name="Birren B."/>
        </authorList>
    </citation>
    <scope>NUCLEOTIDE SEQUENCE [LARGE SCALE GENOMIC DNA]</scope>
    <source>
        <strain evidence="2 3">CBS 114405</strain>
    </source>
</reference>
<dbReference type="SUPFAM" id="SSF81383">
    <property type="entry name" value="F-box domain"/>
    <property type="match status" value="1"/>
</dbReference>
<dbReference type="InterPro" id="IPR001810">
    <property type="entry name" value="F-box_dom"/>
</dbReference>
<protein>
    <recommendedName>
        <fullName evidence="1">F-box domain-containing protein</fullName>
    </recommendedName>
</protein>
<dbReference type="GeneID" id="19175224"/>
<dbReference type="Proteomes" id="UP000019473">
    <property type="component" value="Unassembled WGS sequence"/>
</dbReference>
<dbReference type="InterPro" id="IPR036047">
    <property type="entry name" value="F-box-like_dom_sf"/>
</dbReference>
<name>W9W849_9EURO</name>
<evidence type="ECO:0000259" key="1">
    <source>
        <dbReference type="PROSITE" id="PS50181"/>
    </source>
</evidence>
<organism evidence="2 3">
    <name type="scientific">Cladophialophora yegresii CBS 114405</name>
    <dbReference type="NCBI Taxonomy" id="1182544"/>
    <lineage>
        <taxon>Eukaryota</taxon>
        <taxon>Fungi</taxon>
        <taxon>Dikarya</taxon>
        <taxon>Ascomycota</taxon>
        <taxon>Pezizomycotina</taxon>
        <taxon>Eurotiomycetes</taxon>
        <taxon>Chaetothyriomycetidae</taxon>
        <taxon>Chaetothyriales</taxon>
        <taxon>Herpotrichiellaceae</taxon>
        <taxon>Cladophialophora</taxon>
    </lineage>
</organism>
<dbReference type="CDD" id="cd09917">
    <property type="entry name" value="F-box_SF"/>
    <property type="match status" value="1"/>
</dbReference>
<keyword evidence="3" id="KW-1185">Reference proteome</keyword>
<evidence type="ECO:0000313" key="2">
    <source>
        <dbReference type="EMBL" id="EXJ64272.1"/>
    </source>
</evidence>
<gene>
    <name evidence="2" type="ORF">A1O7_00608</name>
</gene>
<dbReference type="PROSITE" id="PS50181">
    <property type="entry name" value="FBOX"/>
    <property type="match status" value="1"/>
</dbReference>
<dbReference type="Pfam" id="PF00646">
    <property type="entry name" value="F-box"/>
    <property type="match status" value="1"/>
</dbReference>
<evidence type="ECO:0000313" key="3">
    <source>
        <dbReference type="Proteomes" id="UP000019473"/>
    </source>
</evidence>
<dbReference type="HOGENOM" id="CLU_1377982_0_0_1"/>